<protein>
    <submittedName>
        <fullName evidence="2">Uncharacterized protein</fullName>
    </submittedName>
</protein>
<name>A0A132B3I4_MOLSC</name>
<dbReference type="AlphaFoldDB" id="A0A132B3I4"/>
<dbReference type="OrthoDB" id="5424905at2759"/>
<accession>A0A132B3I4</accession>
<evidence type="ECO:0000313" key="2">
    <source>
        <dbReference type="EMBL" id="KUJ06227.1"/>
    </source>
</evidence>
<keyword evidence="3" id="KW-1185">Reference proteome</keyword>
<dbReference type="EMBL" id="KQ947450">
    <property type="protein sequence ID" value="KUJ06227.1"/>
    <property type="molecule type" value="Genomic_DNA"/>
</dbReference>
<proteinExistence type="predicted"/>
<organism evidence="2 3">
    <name type="scientific">Mollisia scopiformis</name>
    <name type="common">Conifer needle endophyte fungus</name>
    <name type="synonym">Phialocephala scopiformis</name>
    <dbReference type="NCBI Taxonomy" id="149040"/>
    <lineage>
        <taxon>Eukaryota</taxon>
        <taxon>Fungi</taxon>
        <taxon>Dikarya</taxon>
        <taxon>Ascomycota</taxon>
        <taxon>Pezizomycotina</taxon>
        <taxon>Leotiomycetes</taxon>
        <taxon>Helotiales</taxon>
        <taxon>Mollisiaceae</taxon>
        <taxon>Mollisia</taxon>
    </lineage>
</organism>
<dbReference type="GeneID" id="28830735"/>
<dbReference type="InParanoid" id="A0A132B3I4"/>
<reference evidence="2 3" key="1">
    <citation type="submission" date="2015-10" db="EMBL/GenBank/DDBJ databases">
        <title>Full genome of DAOMC 229536 Phialocephala scopiformis, a fungal endophyte of spruce producing the potent anti-insectan compound rugulosin.</title>
        <authorList>
            <consortium name="DOE Joint Genome Institute"/>
            <person name="Walker A.K."/>
            <person name="Frasz S.L."/>
            <person name="Seifert K.A."/>
            <person name="Miller J.D."/>
            <person name="Mondo S.J."/>
            <person name="Labutti K."/>
            <person name="Lipzen A."/>
            <person name="Dockter R."/>
            <person name="Kennedy M."/>
            <person name="Grigoriev I.V."/>
            <person name="Spatafora J.W."/>
        </authorList>
    </citation>
    <scope>NUCLEOTIDE SEQUENCE [LARGE SCALE GENOMIC DNA]</scope>
    <source>
        <strain evidence="2 3">CBS 120377</strain>
    </source>
</reference>
<dbReference type="Proteomes" id="UP000070700">
    <property type="component" value="Unassembled WGS sequence"/>
</dbReference>
<gene>
    <name evidence="2" type="ORF">LY89DRAFT_744019</name>
</gene>
<feature type="region of interest" description="Disordered" evidence="1">
    <location>
        <begin position="72"/>
        <end position="108"/>
    </location>
</feature>
<evidence type="ECO:0000313" key="3">
    <source>
        <dbReference type="Proteomes" id="UP000070700"/>
    </source>
</evidence>
<dbReference type="RefSeq" id="XP_018060582.1">
    <property type="nucleotide sequence ID" value="XM_018221009.1"/>
</dbReference>
<dbReference type="KEGG" id="psco:LY89DRAFT_744019"/>
<evidence type="ECO:0000256" key="1">
    <source>
        <dbReference type="SAM" id="MobiDB-lite"/>
    </source>
</evidence>
<feature type="compositionally biased region" description="Basic and acidic residues" evidence="1">
    <location>
        <begin position="85"/>
        <end position="94"/>
    </location>
</feature>
<sequence length="219" mass="24109">MICMPDDISSYKLKRIPPNGDIRKDAIARLKAQSIDDKKDKDIQRCYVLGEKIWTIIQAKLDSYFLQYKPPQIQTTRKRKRKRKQKEDTGEPKRQIPKPPNSLCGSEVVASPQHGSVRAATPSQNPKDTASVLLGSLHQTPQNPSLIPVQHGIAMGTEVETTGRSDSQLASHSAGLIAAVSHINNNLGNFDQGMETVEYSISYSCSNNVESDGFPVPGI</sequence>